<evidence type="ECO:0000256" key="9">
    <source>
        <dbReference type="ARBA" id="ARBA00023136"/>
    </source>
</evidence>
<feature type="binding site" evidence="14">
    <location>
        <position position="74"/>
    </location>
    <ligand>
        <name>Na(+)</name>
        <dbReference type="ChEBI" id="CHEBI:29101"/>
        <note>structural</note>
    </ligand>
</feature>
<feature type="transmembrane region" description="Helical" evidence="14">
    <location>
        <begin position="63"/>
        <end position="84"/>
    </location>
</feature>
<feature type="binding site" evidence="14">
    <location>
        <position position="71"/>
    </location>
    <ligand>
        <name>Na(+)</name>
        <dbReference type="ChEBI" id="CHEBI:29101"/>
        <note>structural</note>
    </ligand>
</feature>
<evidence type="ECO:0000256" key="6">
    <source>
        <dbReference type="ARBA" id="ARBA00022989"/>
    </source>
</evidence>
<comment type="function">
    <text evidence="13 14">Fluoride-specific ion channel. Important for reducing fluoride concentration in the cell, thus reducing its toxicity.</text>
</comment>
<organism evidence="15">
    <name type="scientific">Sporolactobacillus sp. Y61</name>
    <dbReference type="NCBI Taxonomy" id="3160863"/>
    <lineage>
        <taxon>Bacteria</taxon>
        <taxon>Bacillati</taxon>
        <taxon>Bacillota</taxon>
        <taxon>Bacilli</taxon>
        <taxon>Bacillales</taxon>
        <taxon>Sporolactobacillaceae</taxon>
        <taxon>Sporolactobacillus</taxon>
    </lineage>
</organism>
<dbReference type="PANTHER" id="PTHR28259">
    <property type="entry name" value="FLUORIDE EXPORT PROTEIN 1-RELATED"/>
    <property type="match status" value="1"/>
</dbReference>
<dbReference type="GO" id="GO:0005886">
    <property type="term" value="C:plasma membrane"/>
    <property type="evidence" value="ECO:0007669"/>
    <property type="project" value="UniProtKB-SubCell"/>
</dbReference>
<keyword evidence="3 14" id="KW-1003">Cell membrane</keyword>
<evidence type="ECO:0000256" key="4">
    <source>
        <dbReference type="ARBA" id="ARBA00022692"/>
    </source>
</evidence>
<comment type="activity regulation">
    <text evidence="14">Na(+) is not transported, but it plays an essential structural role and its presence is essential for fluoride channel function.</text>
</comment>
<comment type="subcellular location">
    <subcellularLocation>
        <location evidence="1 14">Cell membrane</location>
        <topology evidence="1 14">Multi-pass membrane protein</topology>
    </subcellularLocation>
</comment>
<evidence type="ECO:0000256" key="2">
    <source>
        <dbReference type="ARBA" id="ARBA00022448"/>
    </source>
</evidence>
<evidence type="ECO:0000256" key="8">
    <source>
        <dbReference type="ARBA" id="ARBA00023065"/>
    </source>
</evidence>
<evidence type="ECO:0000256" key="3">
    <source>
        <dbReference type="ARBA" id="ARBA00022475"/>
    </source>
</evidence>
<dbReference type="NCBIfam" id="TIGR00494">
    <property type="entry name" value="crcB"/>
    <property type="match status" value="1"/>
</dbReference>
<keyword evidence="8 14" id="KW-0406">Ion transport</keyword>
<evidence type="ECO:0000256" key="14">
    <source>
        <dbReference type="HAMAP-Rule" id="MF_00454"/>
    </source>
</evidence>
<keyword evidence="6 14" id="KW-1133">Transmembrane helix</keyword>
<accession>A0AAU8IHA9</accession>
<feature type="transmembrane region" description="Helical" evidence="14">
    <location>
        <begin position="34"/>
        <end position="57"/>
    </location>
</feature>
<dbReference type="HAMAP" id="MF_00454">
    <property type="entry name" value="FluC"/>
    <property type="match status" value="1"/>
</dbReference>
<dbReference type="GO" id="GO:0140114">
    <property type="term" value="P:cellular detoxification of fluoride"/>
    <property type="evidence" value="ECO:0007669"/>
    <property type="project" value="UniProtKB-UniRule"/>
</dbReference>
<evidence type="ECO:0000256" key="1">
    <source>
        <dbReference type="ARBA" id="ARBA00004651"/>
    </source>
</evidence>
<keyword evidence="5 14" id="KW-0479">Metal-binding</keyword>
<keyword evidence="7 14" id="KW-0915">Sodium</keyword>
<sequence>MIINSFLVALGAGFGVLARVLVTQWIMRKWTFSFPLATFLINLSGSFLLGLVTGSAIRPDLALLLGTGFLGAYTTFSTFNVENIELIRRRKIKTMMTYAGGSLCSGILAAFLGLSAGVWITG</sequence>
<protein>
    <recommendedName>
        <fullName evidence="14">Fluoride-specific ion channel FluC</fullName>
    </recommendedName>
</protein>
<comment type="catalytic activity">
    <reaction evidence="12">
        <text>fluoride(in) = fluoride(out)</text>
        <dbReference type="Rhea" id="RHEA:76159"/>
        <dbReference type="ChEBI" id="CHEBI:17051"/>
    </reaction>
    <physiologicalReaction direction="left-to-right" evidence="12">
        <dbReference type="Rhea" id="RHEA:76160"/>
    </physiologicalReaction>
</comment>
<proteinExistence type="inferred from homology"/>
<evidence type="ECO:0000313" key="15">
    <source>
        <dbReference type="EMBL" id="XCJ17403.1"/>
    </source>
</evidence>
<keyword evidence="2 14" id="KW-0813">Transport</keyword>
<dbReference type="InterPro" id="IPR003691">
    <property type="entry name" value="FluC"/>
</dbReference>
<dbReference type="Pfam" id="PF02537">
    <property type="entry name" value="CRCB"/>
    <property type="match status" value="1"/>
</dbReference>
<keyword evidence="10 14" id="KW-0407">Ion channel</keyword>
<evidence type="ECO:0000256" key="13">
    <source>
        <dbReference type="ARBA" id="ARBA00049940"/>
    </source>
</evidence>
<feature type="transmembrane region" description="Helical" evidence="14">
    <location>
        <begin position="96"/>
        <end position="120"/>
    </location>
</feature>
<keyword evidence="4 14" id="KW-0812">Transmembrane</keyword>
<evidence type="ECO:0000256" key="5">
    <source>
        <dbReference type="ARBA" id="ARBA00022723"/>
    </source>
</evidence>
<dbReference type="RefSeq" id="WP_353948649.1">
    <property type="nucleotide sequence ID" value="NZ_CP159510.1"/>
</dbReference>
<evidence type="ECO:0000256" key="7">
    <source>
        <dbReference type="ARBA" id="ARBA00023053"/>
    </source>
</evidence>
<dbReference type="GO" id="GO:0062054">
    <property type="term" value="F:fluoride channel activity"/>
    <property type="evidence" value="ECO:0007669"/>
    <property type="project" value="UniProtKB-UniRule"/>
</dbReference>
<reference evidence="15" key="1">
    <citation type="submission" date="2024-06" db="EMBL/GenBank/DDBJ databases">
        <authorList>
            <person name="Fan A."/>
            <person name="Zhang F.Y."/>
            <person name="Zhang L."/>
        </authorList>
    </citation>
    <scope>NUCLEOTIDE SEQUENCE</scope>
    <source>
        <strain evidence="15">Y61</strain>
    </source>
</reference>
<evidence type="ECO:0000256" key="10">
    <source>
        <dbReference type="ARBA" id="ARBA00023303"/>
    </source>
</evidence>
<evidence type="ECO:0000256" key="11">
    <source>
        <dbReference type="ARBA" id="ARBA00035120"/>
    </source>
</evidence>
<gene>
    <name evidence="14 15" type="primary">crcB</name>
    <name evidence="14" type="synonym">fluC</name>
    <name evidence="15" type="ORF">ABNN70_02425</name>
</gene>
<evidence type="ECO:0000256" key="12">
    <source>
        <dbReference type="ARBA" id="ARBA00035585"/>
    </source>
</evidence>
<dbReference type="PANTHER" id="PTHR28259:SF16">
    <property type="entry name" value="FLUORIDE-SPECIFIC ION CHANNEL FLUC 2"/>
    <property type="match status" value="1"/>
</dbReference>
<name>A0AAU8IHA9_9BACL</name>
<keyword evidence="9 14" id="KW-0472">Membrane</keyword>
<dbReference type="GO" id="GO:0046872">
    <property type="term" value="F:metal ion binding"/>
    <property type="evidence" value="ECO:0007669"/>
    <property type="project" value="UniProtKB-KW"/>
</dbReference>
<feature type="transmembrane region" description="Helical" evidence="14">
    <location>
        <begin position="6"/>
        <end position="22"/>
    </location>
</feature>
<dbReference type="AlphaFoldDB" id="A0AAU8IHA9"/>
<comment type="similarity">
    <text evidence="11 14">Belongs to the fluoride channel Fluc/FEX (TC 1.A.43) family.</text>
</comment>
<dbReference type="EMBL" id="CP159510">
    <property type="protein sequence ID" value="XCJ17403.1"/>
    <property type="molecule type" value="Genomic_DNA"/>
</dbReference>